<dbReference type="EMBL" id="JAWDJX010000075">
    <property type="protein sequence ID" value="KAK3046899.1"/>
    <property type="molecule type" value="Genomic_DNA"/>
</dbReference>
<evidence type="ECO:0000256" key="2">
    <source>
        <dbReference type="ARBA" id="ARBA00022692"/>
    </source>
</evidence>
<feature type="transmembrane region" description="Helical" evidence="5">
    <location>
        <begin position="155"/>
        <end position="176"/>
    </location>
</feature>
<evidence type="ECO:0000313" key="8">
    <source>
        <dbReference type="Proteomes" id="UP001271007"/>
    </source>
</evidence>
<accession>A0AAJ0D5X5</accession>
<keyword evidence="2 5" id="KW-0812">Transmembrane</keyword>
<proteinExistence type="predicted"/>
<evidence type="ECO:0000256" key="3">
    <source>
        <dbReference type="ARBA" id="ARBA00022989"/>
    </source>
</evidence>
<dbReference type="GO" id="GO:0016020">
    <property type="term" value="C:membrane"/>
    <property type="evidence" value="ECO:0007669"/>
    <property type="project" value="UniProtKB-SubCell"/>
</dbReference>
<keyword evidence="3 5" id="KW-1133">Transmembrane helix</keyword>
<feature type="transmembrane region" description="Helical" evidence="5">
    <location>
        <begin position="74"/>
        <end position="97"/>
    </location>
</feature>
<feature type="transmembrane region" description="Helical" evidence="5">
    <location>
        <begin position="224"/>
        <end position="246"/>
    </location>
</feature>
<evidence type="ECO:0000256" key="4">
    <source>
        <dbReference type="ARBA" id="ARBA00023136"/>
    </source>
</evidence>
<comment type="subcellular location">
    <subcellularLocation>
        <location evidence="1">Membrane</location>
    </subcellularLocation>
</comment>
<protein>
    <recommendedName>
        <fullName evidence="6">Amino acid transporter transmembrane domain-containing protein</fullName>
    </recommendedName>
</protein>
<reference evidence="7" key="1">
    <citation type="submission" date="2023-04" db="EMBL/GenBank/DDBJ databases">
        <title>Black Yeasts Isolated from many extreme environments.</title>
        <authorList>
            <person name="Coleine C."/>
            <person name="Stajich J.E."/>
            <person name="Selbmann L."/>
        </authorList>
    </citation>
    <scope>NUCLEOTIDE SEQUENCE</scope>
    <source>
        <strain evidence="7">CCFEE 5312</strain>
    </source>
</reference>
<dbReference type="Proteomes" id="UP001271007">
    <property type="component" value="Unassembled WGS sequence"/>
</dbReference>
<evidence type="ECO:0000256" key="5">
    <source>
        <dbReference type="SAM" id="Phobius"/>
    </source>
</evidence>
<evidence type="ECO:0000259" key="6">
    <source>
        <dbReference type="Pfam" id="PF01490"/>
    </source>
</evidence>
<sequence length="274" mass="29821">MAAVLAVVIGASRLDRPAAAPQTGPYDFGFVAVSYPNFAAGITAANAIFAASTGCPGTVPIISEMKNPRDFTKVTIIVAAIVTTIYLTISMTMYSFVDSGRKPFPRKRRPSRQEDRLWPGSTQSYRQRCLFNHVSAKYIFVRALRNTKHLQANTLVHWSTWIGLNIVLGIFTYVFAEAVPVFNYLLALLACVCFAPMSIMLPALFWMADHKTYCTGSSKQKVMYAAHVGILLLGIFVCVGGIYGAADSIAQASTSGFTSVFSCADNSNKIISQQ</sequence>
<name>A0AAJ0D5X5_9PEZI</name>
<dbReference type="Pfam" id="PF01490">
    <property type="entry name" value="Aa_trans"/>
    <property type="match status" value="1"/>
</dbReference>
<evidence type="ECO:0000313" key="7">
    <source>
        <dbReference type="EMBL" id="KAK3046899.1"/>
    </source>
</evidence>
<keyword evidence="8" id="KW-1185">Reference proteome</keyword>
<dbReference type="AlphaFoldDB" id="A0AAJ0D5X5"/>
<evidence type="ECO:0000256" key="1">
    <source>
        <dbReference type="ARBA" id="ARBA00004370"/>
    </source>
</evidence>
<feature type="domain" description="Amino acid transporter transmembrane" evidence="6">
    <location>
        <begin position="150"/>
        <end position="245"/>
    </location>
</feature>
<dbReference type="InterPro" id="IPR013057">
    <property type="entry name" value="AA_transpt_TM"/>
</dbReference>
<feature type="transmembrane region" description="Helical" evidence="5">
    <location>
        <begin position="182"/>
        <end position="204"/>
    </location>
</feature>
<gene>
    <name evidence="7" type="ORF">LTR09_011650</name>
</gene>
<organism evidence="7 8">
    <name type="scientific">Extremus antarcticus</name>
    <dbReference type="NCBI Taxonomy" id="702011"/>
    <lineage>
        <taxon>Eukaryota</taxon>
        <taxon>Fungi</taxon>
        <taxon>Dikarya</taxon>
        <taxon>Ascomycota</taxon>
        <taxon>Pezizomycotina</taxon>
        <taxon>Dothideomycetes</taxon>
        <taxon>Dothideomycetidae</taxon>
        <taxon>Mycosphaerellales</taxon>
        <taxon>Extremaceae</taxon>
        <taxon>Extremus</taxon>
    </lineage>
</organism>
<comment type="caution">
    <text evidence="7">The sequence shown here is derived from an EMBL/GenBank/DDBJ whole genome shotgun (WGS) entry which is preliminary data.</text>
</comment>
<keyword evidence="4 5" id="KW-0472">Membrane</keyword>